<protein>
    <recommendedName>
        <fullName evidence="1">RNase H type-1 domain-containing protein</fullName>
    </recommendedName>
</protein>
<reference evidence="2" key="1">
    <citation type="submission" date="2023-07" db="EMBL/GenBank/DDBJ databases">
        <title>draft genome sequence of fig (Ficus carica).</title>
        <authorList>
            <person name="Takahashi T."/>
            <person name="Nishimura K."/>
        </authorList>
    </citation>
    <scope>NUCLEOTIDE SEQUENCE</scope>
</reference>
<proteinExistence type="predicted"/>
<sequence length="147" mass="16113">MGDWNLLLSKRQFGRPFGIVSRLKSFVSDKLTGEEIEIFDAITWSLLRSRNIGIYEAKWRYYGDVLESTGSLLRDYQLSNKMGLDFAGIGAVIRDAASVVISCLSKRVAGLFSPHVAECIAMREGLEMATACGIVGESVESDAANIV</sequence>
<keyword evidence="3" id="KW-1185">Reference proteome</keyword>
<dbReference type="Proteomes" id="UP001187192">
    <property type="component" value="Unassembled WGS sequence"/>
</dbReference>
<evidence type="ECO:0000313" key="3">
    <source>
        <dbReference type="Proteomes" id="UP001187192"/>
    </source>
</evidence>
<comment type="caution">
    <text evidence="2">The sequence shown here is derived from an EMBL/GenBank/DDBJ whole genome shotgun (WGS) entry which is preliminary data.</text>
</comment>
<organism evidence="2 3">
    <name type="scientific">Ficus carica</name>
    <name type="common">Common fig</name>
    <dbReference type="NCBI Taxonomy" id="3494"/>
    <lineage>
        <taxon>Eukaryota</taxon>
        <taxon>Viridiplantae</taxon>
        <taxon>Streptophyta</taxon>
        <taxon>Embryophyta</taxon>
        <taxon>Tracheophyta</taxon>
        <taxon>Spermatophyta</taxon>
        <taxon>Magnoliopsida</taxon>
        <taxon>eudicotyledons</taxon>
        <taxon>Gunneridae</taxon>
        <taxon>Pentapetalae</taxon>
        <taxon>rosids</taxon>
        <taxon>fabids</taxon>
        <taxon>Rosales</taxon>
        <taxon>Moraceae</taxon>
        <taxon>Ficeae</taxon>
        <taxon>Ficus</taxon>
    </lineage>
</organism>
<gene>
    <name evidence="2" type="ORF">TIFTF001_014195</name>
</gene>
<dbReference type="GO" id="GO:0004523">
    <property type="term" value="F:RNA-DNA hybrid ribonuclease activity"/>
    <property type="evidence" value="ECO:0007669"/>
    <property type="project" value="InterPro"/>
</dbReference>
<dbReference type="EMBL" id="BTGU01000019">
    <property type="protein sequence ID" value="GMN44999.1"/>
    <property type="molecule type" value="Genomic_DNA"/>
</dbReference>
<name>A0AA87ZWC7_FICCA</name>
<dbReference type="Pfam" id="PF13456">
    <property type="entry name" value="RVT_3"/>
    <property type="match status" value="1"/>
</dbReference>
<dbReference type="AlphaFoldDB" id="A0AA87ZWC7"/>
<feature type="domain" description="RNase H type-1" evidence="1">
    <location>
        <begin position="85"/>
        <end position="147"/>
    </location>
</feature>
<dbReference type="GO" id="GO:0003676">
    <property type="term" value="F:nucleic acid binding"/>
    <property type="evidence" value="ECO:0007669"/>
    <property type="project" value="InterPro"/>
</dbReference>
<evidence type="ECO:0000259" key="1">
    <source>
        <dbReference type="Pfam" id="PF13456"/>
    </source>
</evidence>
<dbReference type="InterPro" id="IPR002156">
    <property type="entry name" value="RNaseH_domain"/>
</dbReference>
<accession>A0AA87ZWC7</accession>
<evidence type="ECO:0000313" key="2">
    <source>
        <dbReference type="EMBL" id="GMN44999.1"/>
    </source>
</evidence>